<keyword evidence="1" id="KW-1133">Transmembrane helix</keyword>
<proteinExistence type="predicted"/>
<evidence type="ECO:0000313" key="3">
    <source>
        <dbReference type="Proteomes" id="UP001160148"/>
    </source>
</evidence>
<dbReference type="EMBL" id="CARXXK010001250">
    <property type="protein sequence ID" value="CAI6374946.1"/>
    <property type="molecule type" value="Genomic_DNA"/>
</dbReference>
<name>A0AAV0Y688_9HEMI</name>
<keyword evidence="1" id="KW-0472">Membrane</keyword>
<accession>A0AAV0Y688</accession>
<keyword evidence="1" id="KW-0812">Transmembrane</keyword>
<keyword evidence="3" id="KW-1185">Reference proteome</keyword>
<feature type="transmembrane region" description="Helical" evidence="1">
    <location>
        <begin position="95"/>
        <end position="121"/>
    </location>
</feature>
<reference evidence="2 3" key="1">
    <citation type="submission" date="2023-01" db="EMBL/GenBank/DDBJ databases">
        <authorList>
            <person name="Whitehead M."/>
        </authorList>
    </citation>
    <scope>NUCLEOTIDE SEQUENCE [LARGE SCALE GENOMIC DNA]</scope>
</reference>
<comment type="caution">
    <text evidence="2">The sequence shown here is derived from an EMBL/GenBank/DDBJ whole genome shotgun (WGS) entry which is preliminary data.</text>
</comment>
<evidence type="ECO:0000256" key="1">
    <source>
        <dbReference type="SAM" id="Phobius"/>
    </source>
</evidence>
<sequence length="159" mass="17742">MHVPYHAQSGQFVERVVYSRDVLTSLRPVQVSNSLQILSFFVNGPSPAVRKRLHAFAGNGAISLKRGTRNMASSASGGGTGTLLDRLFTPFSSTWALIVMFTFAFVLITSIIAIILIWVYCANYMQLYRSKIGKRNANVHNDPLKYSDAFLLFRYLNSS</sequence>
<organism evidence="2 3">
    <name type="scientific">Macrosiphum euphorbiae</name>
    <name type="common">potato aphid</name>
    <dbReference type="NCBI Taxonomy" id="13131"/>
    <lineage>
        <taxon>Eukaryota</taxon>
        <taxon>Metazoa</taxon>
        <taxon>Ecdysozoa</taxon>
        <taxon>Arthropoda</taxon>
        <taxon>Hexapoda</taxon>
        <taxon>Insecta</taxon>
        <taxon>Pterygota</taxon>
        <taxon>Neoptera</taxon>
        <taxon>Paraneoptera</taxon>
        <taxon>Hemiptera</taxon>
        <taxon>Sternorrhyncha</taxon>
        <taxon>Aphidomorpha</taxon>
        <taxon>Aphidoidea</taxon>
        <taxon>Aphididae</taxon>
        <taxon>Macrosiphini</taxon>
        <taxon>Macrosiphum</taxon>
    </lineage>
</organism>
<evidence type="ECO:0000313" key="2">
    <source>
        <dbReference type="EMBL" id="CAI6374946.1"/>
    </source>
</evidence>
<gene>
    <name evidence="2" type="ORF">MEUPH1_LOCUS28514</name>
</gene>
<dbReference type="Proteomes" id="UP001160148">
    <property type="component" value="Unassembled WGS sequence"/>
</dbReference>
<protein>
    <submittedName>
        <fullName evidence="2">Uncharacterized protein</fullName>
    </submittedName>
</protein>
<dbReference type="AlphaFoldDB" id="A0AAV0Y688"/>